<accession>A0AA39DMH8</accession>
<dbReference type="InterPro" id="IPR045191">
    <property type="entry name" value="MBR1/2-like"/>
</dbReference>
<dbReference type="PANTHER" id="PTHR22937:SF222">
    <property type="entry name" value="RING-TYPE E3 UBIQUITIN TRANSFERASE"/>
    <property type="match status" value="1"/>
</dbReference>
<dbReference type="Gene3D" id="3.30.40.10">
    <property type="entry name" value="Zinc/RING finger domain, C3HC4 (zinc finger)"/>
    <property type="match status" value="1"/>
</dbReference>
<protein>
    <recommendedName>
        <fullName evidence="2">RING-type E3 ubiquitin transferase</fullName>
        <ecNumber evidence="2">2.3.2.27</ecNumber>
    </recommendedName>
</protein>
<evidence type="ECO:0000256" key="2">
    <source>
        <dbReference type="ARBA" id="ARBA00012483"/>
    </source>
</evidence>
<gene>
    <name evidence="11" type="ORF">PVL29_014849</name>
</gene>
<comment type="catalytic activity">
    <reaction evidence="1">
        <text>S-ubiquitinyl-[E2 ubiquitin-conjugating enzyme]-L-cysteine + [acceptor protein]-L-lysine = [E2 ubiquitin-conjugating enzyme]-L-cysteine + N(6)-ubiquitinyl-[acceptor protein]-L-lysine.</text>
        <dbReference type="EC" id="2.3.2.27"/>
    </reaction>
</comment>
<evidence type="ECO:0000256" key="1">
    <source>
        <dbReference type="ARBA" id="ARBA00000900"/>
    </source>
</evidence>
<evidence type="ECO:0000313" key="12">
    <source>
        <dbReference type="Proteomes" id="UP001168098"/>
    </source>
</evidence>
<dbReference type="EMBL" id="JARBHA010000011">
    <property type="protein sequence ID" value="KAJ9689364.1"/>
    <property type="molecule type" value="Genomic_DNA"/>
</dbReference>
<dbReference type="SUPFAM" id="SSF57850">
    <property type="entry name" value="RING/U-box"/>
    <property type="match status" value="1"/>
</dbReference>
<keyword evidence="6" id="KW-0833">Ubl conjugation pathway</keyword>
<organism evidence="11 12">
    <name type="scientific">Vitis rotundifolia</name>
    <name type="common">Muscadine grape</name>
    <dbReference type="NCBI Taxonomy" id="103349"/>
    <lineage>
        <taxon>Eukaryota</taxon>
        <taxon>Viridiplantae</taxon>
        <taxon>Streptophyta</taxon>
        <taxon>Embryophyta</taxon>
        <taxon>Tracheophyta</taxon>
        <taxon>Spermatophyta</taxon>
        <taxon>Magnoliopsida</taxon>
        <taxon>eudicotyledons</taxon>
        <taxon>Gunneridae</taxon>
        <taxon>Pentapetalae</taxon>
        <taxon>rosids</taxon>
        <taxon>Vitales</taxon>
        <taxon>Vitaceae</taxon>
        <taxon>Viteae</taxon>
        <taxon>Vitis</taxon>
    </lineage>
</organism>
<dbReference type="GO" id="GO:0061630">
    <property type="term" value="F:ubiquitin protein ligase activity"/>
    <property type="evidence" value="ECO:0007669"/>
    <property type="project" value="UniProtKB-EC"/>
</dbReference>
<evidence type="ECO:0000256" key="5">
    <source>
        <dbReference type="ARBA" id="ARBA00022771"/>
    </source>
</evidence>
<keyword evidence="3" id="KW-0808">Transferase</keyword>
<proteinExistence type="predicted"/>
<feature type="domain" description="RING-type" evidence="10">
    <location>
        <begin position="398"/>
        <end position="435"/>
    </location>
</feature>
<keyword evidence="5 8" id="KW-0863">Zinc-finger</keyword>
<dbReference type="PANTHER" id="PTHR22937">
    <property type="entry name" value="E3 UBIQUITIN-PROTEIN LIGASE RNF165"/>
    <property type="match status" value="1"/>
</dbReference>
<dbReference type="InterPro" id="IPR013083">
    <property type="entry name" value="Znf_RING/FYVE/PHD"/>
</dbReference>
<keyword evidence="7" id="KW-0862">Zinc</keyword>
<dbReference type="PROSITE" id="PS50089">
    <property type="entry name" value="ZF_RING_2"/>
    <property type="match status" value="1"/>
</dbReference>
<sequence length="436" mass="47691">MTHGIELFNNMGQRNMLCTDQMIDLQMDERNQGHHVIGITNFPQPNMHIMLSAPENSSNFDVRHLPEHDDGSAMFYGIGHCNGVGHHYPVPSPTFIGVAPVSGNRGFPVSINHGPSDQLPSSSNQGVIGVSTERKNAQGILGNFQYINGIASSSSSVSMMDSASFAQPQFRVIMEVGSRRSVRNRSGAVGLDSVLAHNHNHMVLGNHIGHPFQPSGNPWVDQRSGNNGSSRKAWNVGIQGYHDTSSGRSSTNYLQPPVLHRHHNLHYPPPPPSPPPLLQGARSHFHPQVVASSYRLATISSRGPLPPQVGVEAGRRHPGPVPPTGIRIYPSHRGGVAPEATSRHVAILDLSAFYEVGEVSTGLSEESITNCLKTRTYISSTRLNLKEAASMDQENDSCIICQEYHNHEKIVFLDCGHEYHADCLKKWLLVKNVCPK</sequence>
<evidence type="ECO:0000256" key="9">
    <source>
        <dbReference type="SAM" id="MobiDB-lite"/>
    </source>
</evidence>
<evidence type="ECO:0000256" key="7">
    <source>
        <dbReference type="ARBA" id="ARBA00022833"/>
    </source>
</evidence>
<dbReference type="GO" id="GO:0008270">
    <property type="term" value="F:zinc ion binding"/>
    <property type="evidence" value="ECO:0007669"/>
    <property type="project" value="UniProtKB-KW"/>
</dbReference>
<dbReference type="Proteomes" id="UP001168098">
    <property type="component" value="Unassembled WGS sequence"/>
</dbReference>
<dbReference type="AlphaFoldDB" id="A0AA39DMH8"/>
<dbReference type="InterPro" id="IPR001841">
    <property type="entry name" value="Znf_RING"/>
</dbReference>
<evidence type="ECO:0000256" key="4">
    <source>
        <dbReference type="ARBA" id="ARBA00022723"/>
    </source>
</evidence>
<evidence type="ECO:0000256" key="8">
    <source>
        <dbReference type="PROSITE-ProRule" id="PRU00175"/>
    </source>
</evidence>
<dbReference type="GO" id="GO:0005634">
    <property type="term" value="C:nucleus"/>
    <property type="evidence" value="ECO:0007669"/>
    <property type="project" value="TreeGrafter"/>
</dbReference>
<evidence type="ECO:0000313" key="11">
    <source>
        <dbReference type="EMBL" id="KAJ9689364.1"/>
    </source>
</evidence>
<keyword evidence="12" id="KW-1185">Reference proteome</keyword>
<comment type="caution">
    <text evidence="11">The sequence shown here is derived from an EMBL/GenBank/DDBJ whole genome shotgun (WGS) entry which is preliminary data.</text>
</comment>
<dbReference type="Pfam" id="PF13639">
    <property type="entry name" value="zf-RING_2"/>
    <property type="match status" value="1"/>
</dbReference>
<feature type="region of interest" description="Disordered" evidence="9">
    <location>
        <begin position="309"/>
        <end position="330"/>
    </location>
</feature>
<name>A0AA39DMH8_VITRO</name>
<evidence type="ECO:0000259" key="10">
    <source>
        <dbReference type="PROSITE" id="PS50089"/>
    </source>
</evidence>
<evidence type="ECO:0000256" key="3">
    <source>
        <dbReference type="ARBA" id="ARBA00022679"/>
    </source>
</evidence>
<keyword evidence="4" id="KW-0479">Metal-binding</keyword>
<dbReference type="EC" id="2.3.2.27" evidence="2"/>
<reference evidence="11 12" key="1">
    <citation type="journal article" date="2023" name="BMC Biotechnol.">
        <title>Vitis rotundifolia cv Carlos genome sequencing.</title>
        <authorList>
            <person name="Huff M."/>
            <person name="Hulse-Kemp A."/>
            <person name="Scheffler B."/>
            <person name="Youngblood R."/>
            <person name="Simpson S."/>
            <person name="Babiker E."/>
            <person name="Staton M."/>
        </authorList>
    </citation>
    <scope>NUCLEOTIDE SEQUENCE [LARGE SCALE GENOMIC DNA]</scope>
    <source>
        <tissue evidence="11">Leaf</tissue>
    </source>
</reference>
<evidence type="ECO:0000256" key="6">
    <source>
        <dbReference type="ARBA" id="ARBA00022786"/>
    </source>
</evidence>